<comment type="caution">
    <text evidence="3">The sequence shown here is derived from an EMBL/GenBank/DDBJ whole genome shotgun (WGS) entry which is preliminary data.</text>
</comment>
<feature type="region of interest" description="Disordered" evidence="2">
    <location>
        <begin position="115"/>
        <end position="135"/>
    </location>
</feature>
<evidence type="ECO:0000313" key="3">
    <source>
        <dbReference type="EMBL" id="KAK7740869.1"/>
    </source>
</evidence>
<reference evidence="3 4" key="1">
    <citation type="submission" date="2024-02" db="EMBL/GenBank/DDBJ databases">
        <title>De novo assembly and annotation of 12 fungi associated with fruit tree decline syndrome in Ontario, Canada.</title>
        <authorList>
            <person name="Sulman M."/>
            <person name="Ellouze W."/>
            <person name="Ilyukhin E."/>
        </authorList>
    </citation>
    <scope>NUCLEOTIDE SEQUENCE [LARGE SCALE GENOMIC DNA]</scope>
    <source>
        <strain evidence="3 4">M11/M66-122</strain>
    </source>
</reference>
<evidence type="ECO:0000256" key="1">
    <source>
        <dbReference type="ARBA" id="ARBA00005595"/>
    </source>
</evidence>
<dbReference type="InterPro" id="IPR007590">
    <property type="entry name" value="Saf4/Yju2"/>
</dbReference>
<dbReference type="PANTHER" id="PTHR12111">
    <property type="entry name" value="SPLICING FACTOR YJU2"/>
    <property type="match status" value="1"/>
</dbReference>
<feature type="compositionally biased region" description="Basic and acidic residues" evidence="2">
    <location>
        <begin position="400"/>
        <end position="412"/>
    </location>
</feature>
<evidence type="ECO:0000313" key="4">
    <source>
        <dbReference type="Proteomes" id="UP001320420"/>
    </source>
</evidence>
<feature type="compositionally biased region" description="Basic residues" evidence="2">
    <location>
        <begin position="318"/>
        <end position="333"/>
    </location>
</feature>
<name>A0AAN9UDL2_9PEZI</name>
<evidence type="ECO:0000256" key="2">
    <source>
        <dbReference type="SAM" id="MobiDB-lite"/>
    </source>
</evidence>
<comment type="similarity">
    <text evidence="1">Belongs to the CWC16 family.</text>
</comment>
<keyword evidence="4" id="KW-1185">Reference proteome</keyword>
<gene>
    <name evidence="3" type="primary">saf4</name>
    <name evidence="3" type="ORF">SLS62_010966</name>
</gene>
<accession>A0AAN9UDL2</accession>
<dbReference type="Proteomes" id="UP001320420">
    <property type="component" value="Unassembled WGS sequence"/>
</dbReference>
<organism evidence="3 4">
    <name type="scientific">Diatrype stigma</name>
    <dbReference type="NCBI Taxonomy" id="117547"/>
    <lineage>
        <taxon>Eukaryota</taxon>
        <taxon>Fungi</taxon>
        <taxon>Dikarya</taxon>
        <taxon>Ascomycota</taxon>
        <taxon>Pezizomycotina</taxon>
        <taxon>Sordariomycetes</taxon>
        <taxon>Xylariomycetidae</taxon>
        <taxon>Xylariales</taxon>
        <taxon>Diatrypaceae</taxon>
        <taxon>Diatrype</taxon>
    </lineage>
</organism>
<proteinExistence type="inferred from homology"/>
<feature type="region of interest" description="Disordered" evidence="2">
    <location>
        <begin position="358"/>
        <end position="430"/>
    </location>
</feature>
<dbReference type="GO" id="GO:0005684">
    <property type="term" value="C:U2-type spliceosomal complex"/>
    <property type="evidence" value="ECO:0007669"/>
    <property type="project" value="TreeGrafter"/>
</dbReference>
<dbReference type="Pfam" id="PF04502">
    <property type="entry name" value="Saf4_Yju2"/>
    <property type="match status" value="1"/>
</dbReference>
<dbReference type="AlphaFoldDB" id="A0AAN9UDL2"/>
<dbReference type="EMBL" id="JAKJXP020000160">
    <property type="protein sequence ID" value="KAK7740869.1"/>
    <property type="molecule type" value="Genomic_DNA"/>
</dbReference>
<feature type="region of interest" description="Disordered" evidence="2">
    <location>
        <begin position="286"/>
        <end position="337"/>
    </location>
</feature>
<protein>
    <submittedName>
        <fullName evidence="3">Protein saf4</fullName>
    </submittedName>
</protein>
<feature type="compositionally biased region" description="Polar residues" evidence="2">
    <location>
        <begin position="358"/>
        <end position="369"/>
    </location>
</feature>
<dbReference type="GO" id="GO:0000398">
    <property type="term" value="P:mRNA splicing, via spliceosome"/>
    <property type="evidence" value="ECO:0007669"/>
    <property type="project" value="InterPro"/>
</dbReference>
<dbReference type="PANTHER" id="PTHR12111:SF2">
    <property type="entry name" value="SPLICING FACTOR YJU2B-RELATED"/>
    <property type="match status" value="1"/>
</dbReference>
<sequence>MQGFNMGRYVPPDLEGTVGPSGNQAAGKRHALGARASKLASQGILTVRFEMPFAVWCAHCPKPTLIGQGVRFNAEKRRVGSYHSSPIFAFRLRHADCGGALEIRTDPARTAYVVTEGGKQRDRTTAGDDDDDGDLVSVTGIGMAPILTDKERDRRRGDAFANLETTIEDRAREAAARHRIGDLADASARAWEDPYARNRALRRAFRAERQARERETGADDDLRDRMSLGIELAPATASERAEDARRAALVDFGSGPATTAASEEGGSTSGGVVGLGVDKVLSKPLFSRDASSSSGNDALNRPRDRGASNKGISGGRDHQKHKDKSKNKSKNTKQLKSEIAAAQMRENIISEIVGNTRATQDPFLSTPQDRNGGEGARAPPPRILGIKRKRQEEGSQETKASTEETKGDERSAKGAAASSTALVEYASDSD</sequence>
<dbReference type="GO" id="GO:0071014">
    <property type="term" value="C:post-mRNA release spliceosomal complex"/>
    <property type="evidence" value="ECO:0007669"/>
    <property type="project" value="TreeGrafter"/>
</dbReference>